<dbReference type="SUPFAM" id="SSF51735">
    <property type="entry name" value="NAD(P)-binding Rossmann-fold domains"/>
    <property type="match status" value="1"/>
</dbReference>
<dbReference type="Pfam" id="PF16884">
    <property type="entry name" value="ADH_N_2"/>
    <property type="match status" value="1"/>
</dbReference>
<reference evidence="3 4" key="1">
    <citation type="journal article" date="2016" name="Mol. Biol. Evol.">
        <title>Comparative Genomics of Early-Diverging Mushroom-Forming Fungi Provides Insights into the Origins of Lignocellulose Decay Capabilities.</title>
        <authorList>
            <person name="Nagy L.G."/>
            <person name="Riley R."/>
            <person name="Tritt A."/>
            <person name="Adam C."/>
            <person name="Daum C."/>
            <person name="Floudas D."/>
            <person name="Sun H."/>
            <person name="Yadav J.S."/>
            <person name="Pangilinan J."/>
            <person name="Larsson K.H."/>
            <person name="Matsuura K."/>
            <person name="Barry K."/>
            <person name="Labutti K."/>
            <person name="Kuo R."/>
            <person name="Ohm R.A."/>
            <person name="Bhattacharya S.S."/>
            <person name="Shirouzu T."/>
            <person name="Yoshinaga Y."/>
            <person name="Martin F.M."/>
            <person name="Grigoriev I.V."/>
            <person name="Hibbett D.S."/>
        </authorList>
    </citation>
    <scope>NUCLEOTIDE SEQUENCE [LARGE SCALE GENOMIC DNA]</scope>
    <source>
        <strain evidence="3 4">93-53</strain>
    </source>
</reference>
<name>A0A165BIJ1_9APHY</name>
<dbReference type="SMART" id="SM00829">
    <property type="entry name" value="PKS_ER"/>
    <property type="match status" value="1"/>
</dbReference>
<dbReference type="InterPro" id="IPR020843">
    <property type="entry name" value="ER"/>
</dbReference>
<dbReference type="CDD" id="cd05288">
    <property type="entry name" value="PGDH"/>
    <property type="match status" value="1"/>
</dbReference>
<dbReference type="InterPro" id="IPR041694">
    <property type="entry name" value="ADH_N_2"/>
</dbReference>
<dbReference type="InterPro" id="IPR013149">
    <property type="entry name" value="ADH-like_C"/>
</dbReference>
<dbReference type="InterPro" id="IPR036291">
    <property type="entry name" value="NAD(P)-bd_dom_sf"/>
</dbReference>
<dbReference type="GeneID" id="63823701"/>
<protein>
    <submittedName>
        <fullName evidence="3">NAD(P)-binding protein</fullName>
    </submittedName>
</protein>
<dbReference type="Gene3D" id="3.40.50.720">
    <property type="entry name" value="NAD(P)-binding Rossmann-like Domain"/>
    <property type="match status" value="1"/>
</dbReference>
<proteinExistence type="predicted"/>
<dbReference type="OrthoDB" id="809632at2759"/>
<dbReference type="InterPro" id="IPR011032">
    <property type="entry name" value="GroES-like_sf"/>
</dbReference>
<evidence type="ECO:0000259" key="2">
    <source>
        <dbReference type="SMART" id="SM00829"/>
    </source>
</evidence>
<dbReference type="RefSeq" id="XP_040758865.1">
    <property type="nucleotide sequence ID" value="XM_040906672.1"/>
</dbReference>
<feature type="domain" description="Enoyl reductase (ER)" evidence="2">
    <location>
        <begin position="17"/>
        <end position="333"/>
    </location>
</feature>
<dbReference type="FunFam" id="3.40.50.720:FF:000121">
    <property type="entry name" value="Prostaglandin reductase 2"/>
    <property type="match status" value="1"/>
</dbReference>
<evidence type="ECO:0000313" key="4">
    <source>
        <dbReference type="Proteomes" id="UP000076871"/>
    </source>
</evidence>
<keyword evidence="4" id="KW-1185">Reference proteome</keyword>
<dbReference type="InterPro" id="IPR045010">
    <property type="entry name" value="MDR_fam"/>
</dbReference>
<gene>
    <name evidence="3" type="ORF">LAESUDRAFT_707973</name>
</gene>
<accession>A0A165BIJ1</accession>
<dbReference type="Proteomes" id="UP000076871">
    <property type="component" value="Unassembled WGS sequence"/>
</dbReference>
<organism evidence="3 4">
    <name type="scientific">Laetiporus sulphureus 93-53</name>
    <dbReference type="NCBI Taxonomy" id="1314785"/>
    <lineage>
        <taxon>Eukaryota</taxon>
        <taxon>Fungi</taxon>
        <taxon>Dikarya</taxon>
        <taxon>Basidiomycota</taxon>
        <taxon>Agaricomycotina</taxon>
        <taxon>Agaricomycetes</taxon>
        <taxon>Polyporales</taxon>
        <taxon>Laetiporus</taxon>
    </lineage>
</organism>
<evidence type="ECO:0000313" key="3">
    <source>
        <dbReference type="EMBL" id="KZT01125.1"/>
    </source>
</evidence>
<dbReference type="SUPFAM" id="SSF50129">
    <property type="entry name" value="GroES-like"/>
    <property type="match status" value="1"/>
</dbReference>
<dbReference type="InParanoid" id="A0A165BIJ1"/>
<dbReference type="Pfam" id="PF00107">
    <property type="entry name" value="ADH_zinc_N"/>
    <property type="match status" value="1"/>
</dbReference>
<evidence type="ECO:0000256" key="1">
    <source>
        <dbReference type="ARBA" id="ARBA00023002"/>
    </source>
</evidence>
<dbReference type="Gene3D" id="3.90.180.10">
    <property type="entry name" value="Medium-chain alcohol dehydrogenases, catalytic domain"/>
    <property type="match status" value="1"/>
</dbReference>
<sequence length="337" mass="36529">MTPSHYNRIIFVQRPTGPVDSSTFRQETLPFDLKPGDGQVLIRIQYLSIDPALRLLLDDIETFTTPMQIGEPVLCMGVGTVVESGKNSPLVPGNIISGYAGWTEYVVADAEQFTKVVVPDGANTVDALGALGHTGFTAYFGLIDVGKIQAGETLLVSAAAGATGSLVCQLGLAKGAKVYGIAGSQAKCEYLEKTVGVNKAFNYKSPTFHEDIARDMGGFDVFFDNVGGDMLDFALTLMNVHARVVMCGSISEYNSTQRKPFTNLFQVHVKRAKLEGFSLIDYFSRLAEGRQYLVELVKQGKLKQQYHIVNGLENAPKALGMLFTGENKGKLIVKVAD</sequence>
<dbReference type="PANTHER" id="PTHR43205:SF42">
    <property type="entry name" value="ALCOHOL DEHYDROGENASE, ZINC-CONTAINING (AFU_ORTHOLOGUE AFUA_7G04530)"/>
    <property type="match status" value="1"/>
</dbReference>
<dbReference type="AlphaFoldDB" id="A0A165BIJ1"/>
<keyword evidence="1" id="KW-0560">Oxidoreductase</keyword>
<dbReference type="GO" id="GO:0016628">
    <property type="term" value="F:oxidoreductase activity, acting on the CH-CH group of donors, NAD or NADP as acceptor"/>
    <property type="evidence" value="ECO:0007669"/>
    <property type="project" value="InterPro"/>
</dbReference>
<dbReference type="EMBL" id="KV427670">
    <property type="protein sequence ID" value="KZT01125.1"/>
    <property type="molecule type" value="Genomic_DNA"/>
</dbReference>
<dbReference type="PANTHER" id="PTHR43205">
    <property type="entry name" value="PROSTAGLANDIN REDUCTASE"/>
    <property type="match status" value="1"/>
</dbReference>